<evidence type="ECO:0000256" key="7">
    <source>
        <dbReference type="SAM" id="Phobius"/>
    </source>
</evidence>
<dbReference type="RefSeq" id="WP_344737064.1">
    <property type="nucleotide sequence ID" value="NZ_BAAAYU010000003.1"/>
</dbReference>
<evidence type="ECO:0000313" key="9">
    <source>
        <dbReference type="Proteomes" id="UP001501697"/>
    </source>
</evidence>
<evidence type="ECO:0000256" key="6">
    <source>
        <dbReference type="ARBA" id="ARBA00023136"/>
    </source>
</evidence>
<dbReference type="PROSITE" id="PS01348">
    <property type="entry name" value="MRAY_2"/>
    <property type="match status" value="1"/>
</dbReference>
<dbReference type="PANTHER" id="PTHR22926:SF3">
    <property type="entry name" value="UNDECAPRENYL-PHOSPHATE ALPHA-N-ACETYLGLUCOSAMINYL 1-PHOSPHATE TRANSFERASE"/>
    <property type="match status" value="1"/>
</dbReference>
<comment type="caution">
    <text evidence="8">The sequence shown here is derived from an EMBL/GenBank/DDBJ whole genome shotgun (WGS) entry which is preliminary data.</text>
</comment>
<feature type="transmembrane region" description="Helical" evidence="7">
    <location>
        <begin position="347"/>
        <end position="368"/>
    </location>
</feature>
<evidence type="ECO:0000256" key="5">
    <source>
        <dbReference type="ARBA" id="ARBA00022989"/>
    </source>
</evidence>
<keyword evidence="9" id="KW-1185">Reference proteome</keyword>
<feature type="transmembrane region" description="Helical" evidence="7">
    <location>
        <begin position="6"/>
        <end position="27"/>
    </location>
</feature>
<keyword evidence="5 7" id="KW-1133">Transmembrane helix</keyword>
<evidence type="ECO:0000256" key="2">
    <source>
        <dbReference type="ARBA" id="ARBA00022475"/>
    </source>
</evidence>
<evidence type="ECO:0000313" key="8">
    <source>
        <dbReference type="EMBL" id="GAA3630872.1"/>
    </source>
</evidence>
<keyword evidence="2" id="KW-1003">Cell membrane</keyword>
<evidence type="ECO:0000256" key="4">
    <source>
        <dbReference type="ARBA" id="ARBA00022692"/>
    </source>
</evidence>
<reference evidence="9" key="1">
    <citation type="journal article" date="2019" name="Int. J. Syst. Evol. Microbiol.">
        <title>The Global Catalogue of Microorganisms (GCM) 10K type strain sequencing project: providing services to taxonomists for standard genome sequencing and annotation.</title>
        <authorList>
            <consortium name="The Broad Institute Genomics Platform"/>
            <consortium name="The Broad Institute Genome Sequencing Center for Infectious Disease"/>
            <person name="Wu L."/>
            <person name="Ma J."/>
        </authorList>
    </citation>
    <scope>NUCLEOTIDE SEQUENCE [LARGE SCALE GENOMIC DNA]</scope>
    <source>
        <strain evidence="9">JCM 16544</strain>
    </source>
</reference>
<dbReference type="Pfam" id="PF00953">
    <property type="entry name" value="Glycos_transf_4"/>
    <property type="match status" value="1"/>
</dbReference>
<organism evidence="8 9">
    <name type="scientific">Microbacterium awajiense</name>
    <dbReference type="NCBI Taxonomy" id="415214"/>
    <lineage>
        <taxon>Bacteria</taxon>
        <taxon>Bacillati</taxon>
        <taxon>Actinomycetota</taxon>
        <taxon>Actinomycetes</taxon>
        <taxon>Micrococcales</taxon>
        <taxon>Microbacteriaceae</taxon>
        <taxon>Microbacterium</taxon>
    </lineage>
</organism>
<dbReference type="CDD" id="cd06853">
    <property type="entry name" value="GT_WecA_like"/>
    <property type="match status" value="1"/>
</dbReference>
<feature type="transmembrane region" description="Helical" evidence="7">
    <location>
        <begin position="166"/>
        <end position="186"/>
    </location>
</feature>
<name>A0ABP7AEX8_9MICO</name>
<proteinExistence type="predicted"/>
<keyword evidence="4 7" id="KW-0812">Transmembrane</keyword>
<keyword evidence="3" id="KW-0808">Transferase</keyword>
<accession>A0ABP7AEX8</accession>
<dbReference type="InterPro" id="IPR000715">
    <property type="entry name" value="Glycosyl_transferase_4"/>
</dbReference>
<dbReference type="Proteomes" id="UP001501697">
    <property type="component" value="Unassembled WGS sequence"/>
</dbReference>
<feature type="transmembrane region" description="Helical" evidence="7">
    <location>
        <begin position="78"/>
        <end position="96"/>
    </location>
</feature>
<feature type="transmembrane region" description="Helical" evidence="7">
    <location>
        <begin position="140"/>
        <end position="159"/>
    </location>
</feature>
<feature type="transmembrane region" description="Helical" evidence="7">
    <location>
        <begin position="227"/>
        <end position="245"/>
    </location>
</feature>
<evidence type="ECO:0000256" key="1">
    <source>
        <dbReference type="ARBA" id="ARBA00004651"/>
    </source>
</evidence>
<feature type="transmembrane region" description="Helical" evidence="7">
    <location>
        <begin position="265"/>
        <end position="288"/>
    </location>
</feature>
<protein>
    <submittedName>
        <fullName evidence="8">MraY family glycosyltransferase</fullName>
    </submittedName>
</protein>
<dbReference type="EMBL" id="BAAAYU010000003">
    <property type="protein sequence ID" value="GAA3630872.1"/>
    <property type="molecule type" value="Genomic_DNA"/>
</dbReference>
<feature type="transmembrane region" description="Helical" evidence="7">
    <location>
        <begin position="48"/>
        <end position="66"/>
    </location>
</feature>
<feature type="transmembrane region" description="Helical" evidence="7">
    <location>
        <begin position="108"/>
        <end position="128"/>
    </location>
</feature>
<dbReference type="PANTHER" id="PTHR22926">
    <property type="entry name" value="PHOSPHO-N-ACETYLMURAMOYL-PENTAPEPTIDE-TRANSFERASE"/>
    <property type="match status" value="1"/>
</dbReference>
<feature type="transmembrane region" description="Helical" evidence="7">
    <location>
        <begin position="192"/>
        <end position="215"/>
    </location>
</feature>
<comment type="subcellular location">
    <subcellularLocation>
        <location evidence="1">Cell membrane</location>
        <topology evidence="1">Multi-pass membrane protein</topology>
    </subcellularLocation>
</comment>
<feature type="transmembrane region" description="Helical" evidence="7">
    <location>
        <begin position="318"/>
        <end position="341"/>
    </location>
</feature>
<keyword evidence="6 7" id="KW-0472">Membrane</keyword>
<gene>
    <name evidence="8" type="ORF">GCM10022200_12080</name>
</gene>
<evidence type="ECO:0000256" key="3">
    <source>
        <dbReference type="ARBA" id="ARBA00022679"/>
    </source>
</evidence>
<dbReference type="InterPro" id="IPR018480">
    <property type="entry name" value="PNAcMuramoyl-5peptid_Trfase_CS"/>
</dbReference>
<sequence length="383" mass="41735">MKQYVFTIIFTATVTFVLSWAVWRLSLRYRLYPGIRDRDVHTTPTPRLGGVAMFLGVLAAFAVSAQHPFFSIVWAEPAQIYAILGATLLIVLVGVADDLWDLDWTIKLGAQFLAAGLIAWFGELQIYTLPIGGMTGFSSWVSFTLTVFSIVIVMNAVNFIDGLDGLVAGVCLIANVVFFAYSYLLVRDTGSSTYFTLASFIAAVLIGACVGFLPLNWSPARLFMGDSGALMLGLLMACSAIAITGQLDPAILNPDEFGRSQLLGAFIPILLPVVVVLLPLLDFGLAVVRRMRAGKSPFSPDRKHLHHRMLDMGHSDRGAVLIFYAWTAVVSLAVLLMYIGTQEDWPGGYLFGVVFGIVGATACLVVTLSPRRTRDRPRTLEDA</sequence>